<accession>A0ABV2AME0</accession>
<protein>
    <submittedName>
        <fullName evidence="1">Uncharacterized protein</fullName>
    </submittedName>
</protein>
<reference evidence="1 2" key="1">
    <citation type="journal article" date="2024" name="BMC Biol.">
        <title>Comparative genomics of Ascetosporea gives new insight into the evolutionary basis for animal parasitism in Rhizaria.</title>
        <authorList>
            <person name="Hiltunen Thoren M."/>
            <person name="Onut-Brannstrom I."/>
            <person name="Alfjorden A."/>
            <person name="Peckova H."/>
            <person name="Swords F."/>
            <person name="Hooper C."/>
            <person name="Holzer A.S."/>
            <person name="Bass D."/>
            <person name="Burki F."/>
        </authorList>
    </citation>
    <scope>NUCLEOTIDE SEQUENCE [LARGE SCALE GENOMIC DNA]</scope>
    <source>
        <strain evidence="1">20-A016</strain>
    </source>
</reference>
<dbReference type="Proteomes" id="UP001439008">
    <property type="component" value="Unassembled WGS sequence"/>
</dbReference>
<gene>
    <name evidence="1" type="ORF">MHBO_002465</name>
</gene>
<sequence length="94" mass="11038">MSDNTVTELNAKMKNLSIKRIKRKSEDDELKLLYKKIMPEIGTYNKNYVGYDPDDMSKLAYLDQDNFEVDNILEITALLKNTHLDDKDHLSYFC</sequence>
<dbReference type="EMBL" id="JBDODL010000900">
    <property type="protein sequence ID" value="MES1920839.1"/>
    <property type="molecule type" value="Genomic_DNA"/>
</dbReference>
<proteinExistence type="predicted"/>
<comment type="caution">
    <text evidence="1">The sequence shown here is derived from an EMBL/GenBank/DDBJ whole genome shotgun (WGS) entry which is preliminary data.</text>
</comment>
<keyword evidence="2" id="KW-1185">Reference proteome</keyword>
<evidence type="ECO:0000313" key="1">
    <source>
        <dbReference type="EMBL" id="MES1920839.1"/>
    </source>
</evidence>
<evidence type="ECO:0000313" key="2">
    <source>
        <dbReference type="Proteomes" id="UP001439008"/>
    </source>
</evidence>
<organism evidence="1 2">
    <name type="scientific">Bonamia ostreae</name>
    <dbReference type="NCBI Taxonomy" id="126728"/>
    <lineage>
        <taxon>Eukaryota</taxon>
        <taxon>Sar</taxon>
        <taxon>Rhizaria</taxon>
        <taxon>Endomyxa</taxon>
        <taxon>Ascetosporea</taxon>
        <taxon>Haplosporida</taxon>
        <taxon>Bonamia</taxon>
    </lineage>
</organism>
<name>A0ABV2AME0_9EUKA</name>